<protein>
    <submittedName>
        <fullName evidence="1">Uncharacterized protein</fullName>
    </submittedName>
</protein>
<keyword evidence="2" id="KW-1185">Reference proteome</keyword>
<sequence>MEPVIQRVIGEEHLQSQSRLRLAGDGPRSGGSPSGPHCRGIRCVAEAATYKRVSALRSLPLRGRSILFLYPFSSPPPLSFNRHGAACRYERSIALVPCFPQRVLRASLSDSYRLPVVAALFGLSARGQ</sequence>
<dbReference type="AlphaFoldDB" id="A0AAV7UUR1"/>
<proteinExistence type="predicted"/>
<name>A0AAV7UUR1_PLEWA</name>
<organism evidence="1 2">
    <name type="scientific">Pleurodeles waltl</name>
    <name type="common">Iberian ribbed newt</name>
    <dbReference type="NCBI Taxonomy" id="8319"/>
    <lineage>
        <taxon>Eukaryota</taxon>
        <taxon>Metazoa</taxon>
        <taxon>Chordata</taxon>
        <taxon>Craniata</taxon>
        <taxon>Vertebrata</taxon>
        <taxon>Euteleostomi</taxon>
        <taxon>Amphibia</taxon>
        <taxon>Batrachia</taxon>
        <taxon>Caudata</taxon>
        <taxon>Salamandroidea</taxon>
        <taxon>Salamandridae</taxon>
        <taxon>Pleurodelinae</taxon>
        <taxon>Pleurodeles</taxon>
    </lineage>
</organism>
<comment type="caution">
    <text evidence="1">The sequence shown here is derived from an EMBL/GenBank/DDBJ whole genome shotgun (WGS) entry which is preliminary data.</text>
</comment>
<dbReference type="EMBL" id="JANPWB010000004">
    <property type="protein sequence ID" value="KAJ1192799.1"/>
    <property type="molecule type" value="Genomic_DNA"/>
</dbReference>
<evidence type="ECO:0000313" key="2">
    <source>
        <dbReference type="Proteomes" id="UP001066276"/>
    </source>
</evidence>
<gene>
    <name evidence="1" type="ORF">NDU88_002105</name>
</gene>
<accession>A0AAV7UUR1</accession>
<evidence type="ECO:0000313" key="1">
    <source>
        <dbReference type="EMBL" id="KAJ1192799.1"/>
    </source>
</evidence>
<dbReference type="Proteomes" id="UP001066276">
    <property type="component" value="Chromosome 2_2"/>
</dbReference>
<reference evidence="1" key="1">
    <citation type="journal article" date="2022" name="bioRxiv">
        <title>Sequencing and chromosome-scale assembly of the giantPleurodeles waltlgenome.</title>
        <authorList>
            <person name="Brown T."/>
            <person name="Elewa A."/>
            <person name="Iarovenko S."/>
            <person name="Subramanian E."/>
            <person name="Araus A.J."/>
            <person name="Petzold A."/>
            <person name="Susuki M."/>
            <person name="Suzuki K.-i.T."/>
            <person name="Hayashi T."/>
            <person name="Toyoda A."/>
            <person name="Oliveira C."/>
            <person name="Osipova E."/>
            <person name="Leigh N.D."/>
            <person name="Simon A."/>
            <person name="Yun M.H."/>
        </authorList>
    </citation>
    <scope>NUCLEOTIDE SEQUENCE</scope>
    <source>
        <strain evidence="1">20211129_DDA</strain>
        <tissue evidence="1">Liver</tissue>
    </source>
</reference>